<dbReference type="Gene3D" id="3.30.420.10">
    <property type="entry name" value="Ribonuclease H-like superfamily/Ribonuclease H"/>
    <property type="match status" value="1"/>
</dbReference>
<gene>
    <name evidence="2" type="ORF">COV24_03520</name>
</gene>
<dbReference type="Pfam" id="PF13482">
    <property type="entry name" value="RNase_H_2"/>
    <property type="match status" value="1"/>
</dbReference>
<accession>A0A2H0R9U0</accession>
<evidence type="ECO:0000313" key="3">
    <source>
        <dbReference type="Proteomes" id="UP000230214"/>
    </source>
</evidence>
<dbReference type="GO" id="GO:0003676">
    <property type="term" value="F:nucleic acid binding"/>
    <property type="evidence" value="ECO:0007669"/>
    <property type="project" value="InterPro"/>
</dbReference>
<dbReference type="InterPro" id="IPR012337">
    <property type="entry name" value="RNaseH-like_sf"/>
</dbReference>
<dbReference type="InterPro" id="IPR038720">
    <property type="entry name" value="YprB_RNase_H-like_dom"/>
</dbReference>
<protein>
    <submittedName>
        <fullName evidence="2">RNase H superfamily protein</fullName>
    </submittedName>
</protein>
<comment type="caution">
    <text evidence="2">The sequence shown here is derived from an EMBL/GenBank/DDBJ whole genome shotgun (WGS) entry which is preliminary data.</text>
</comment>
<dbReference type="SUPFAM" id="SSF53098">
    <property type="entry name" value="Ribonuclease H-like"/>
    <property type="match status" value="1"/>
</dbReference>
<name>A0A2H0R9U0_UNCKA</name>
<sequence>MKPNKTPNILFLDIETAPMTSYIWRLWKQDIGLNLVESDWHMLSWAGKWMGDKKIISDVLPNYKKEYKENTENDIRILESLWEVIDAADIVVAHNGNKFDIPKINARLLYNGFTPPSPYRQIDTCLIARSIFGFTSNKLDYLAQYLGVGEKTKHEGFDLWRKCLQGDTKSWGKMEKYNRNDVVLLEKVFHKLAPWSKSFPNFDIYTDDNKPHCVACGNTNIINRGFAYTQLGKFHRYQCKLCGKWMRGRKNVLTKTKKTKILTNIL</sequence>
<reference evidence="2 3" key="1">
    <citation type="submission" date="2017-09" db="EMBL/GenBank/DDBJ databases">
        <title>Depth-based differentiation of microbial function through sediment-hosted aquifers and enrichment of novel symbionts in the deep terrestrial subsurface.</title>
        <authorList>
            <person name="Probst A.J."/>
            <person name="Ladd B."/>
            <person name="Jarett J.K."/>
            <person name="Geller-Mcgrath D.E."/>
            <person name="Sieber C.M."/>
            <person name="Emerson J.B."/>
            <person name="Anantharaman K."/>
            <person name="Thomas B.C."/>
            <person name="Malmstrom R."/>
            <person name="Stieglmeier M."/>
            <person name="Klingl A."/>
            <person name="Woyke T."/>
            <person name="Ryan C.M."/>
            <person name="Banfield J.F."/>
        </authorList>
    </citation>
    <scope>NUCLEOTIDE SEQUENCE [LARGE SCALE GENOMIC DNA]</scope>
    <source>
        <strain evidence="2">CG10_big_fil_rev_8_21_14_0_10_32_10</strain>
    </source>
</reference>
<proteinExistence type="predicted"/>
<evidence type="ECO:0000313" key="2">
    <source>
        <dbReference type="EMBL" id="PIR43301.1"/>
    </source>
</evidence>
<feature type="domain" description="YprB ribonuclease H-like" evidence="1">
    <location>
        <begin position="63"/>
        <end position="192"/>
    </location>
</feature>
<dbReference type="AlphaFoldDB" id="A0A2H0R9U0"/>
<organism evidence="2 3">
    <name type="scientific">candidate division WWE3 bacterium CG10_big_fil_rev_8_21_14_0_10_32_10</name>
    <dbReference type="NCBI Taxonomy" id="1975090"/>
    <lineage>
        <taxon>Bacteria</taxon>
        <taxon>Katanobacteria</taxon>
    </lineage>
</organism>
<dbReference type="Proteomes" id="UP000230214">
    <property type="component" value="Unassembled WGS sequence"/>
</dbReference>
<dbReference type="EMBL" id="PCXU01000029">
    <property type="protein sequence ID" value="PIR43301.1"/>
    <property type="molecule type" value="Genomic_DNA"/>
</dbReference>
<dbReference type="InterPro" id="IPR036397">
    <property type="entry name" value="RNaseH_sf"/>
</dbReference>
<evidence type="ECO:0000259" key="1">
    <source>
        <dbReference type="Pfam" id="PF13482"/>
    </source>
</evidence>